<accession>A0A2T3IYV2</accession>
<dbReference type="AlphaFoldDB" id="A0A2T3IYV2"/>
<proteinExistence type="predicted"/>
<evidence type="ECO:0000313" key="2">
    <source>
        <dbReference type="Proteomes" id="UP000241222"/>
    </source>
</evidence>
<dbReference type="OrthoDB" id="6364916at2"/>
<dbReference type="Proteomes" id="UP000241222">
    <property type="component" value="Unassembled WGS sequence"/>
</dbReference>
<dbReference type="EMBL" id="PYMH01000004">
    <property type="protein sequence ID" value="PSU33814.1"/>
    <property type="molecule type" value="Genomic_DNA"/>
</dbReference>
<organism evidence="1 2">
    <name type="scientific">Photobacterium lutimaris</name>
    <dbReference type="NCBI Taxonomy" id="388278"/>
    <lineage>
        <taxon>Bacteria</taxon>
        <taxon>Pseudomonadati</taxon>
        <taxon>Pseudomonadota</taxon>
        <taxon>Gammaproteobacteria</taxon>
        <taxon>Vibrionales</taxon>
        <taxon>Vibrionaceae</taxon>
        <taxon>Photobacterium</taxon>
    </lineage>
</organism>
<dbReference type="SUPFAM" id="SSF81301">
    <property type="entry name" value="Nucleotidyltransferase"/>
    <property type="match status" value="1"/>
</dbReference>
<evidence type="ECO:0000313" key="1">
    <source>
        <dbReference type="EMBL" id="PSU33814.1"/>
    </source>
</evidence>
<name>A0A2T3IYV2_9GAMM</name>
<sequence length="163" mass="18007">MSEKVKHALVWLKDILDSQQVQFQVVGGLAATIHGGSREVADIDLYISKADANKILPLMSSYISKPLTHYIEGSWDLEYFQLIYKGQKIEVGLSPGTKIKAAGKGEWVELSTDFSQSVVGSYLGVEVPTIPVVELIRYKRVLGREVDLIDIDELSGQLSSKVI</sequence>
<keyword evidence="2" id="KW-1185">Reference proteome</keyword>
<dbReference type="Gene3D" id="3.30.460.40">
    <property type="match status" value="1"/>
</dbReference>
<dbReference type="InterPro" id="IPR043519">
    <property type="entry name" value="NT_sf"/>
</dbReference>
<gene>
    <name evidence="1" type="ORF">C9I99_10605</name>
</gene>
<protein>
    <submittedName>
        <fullName evidence="1">MazG-related protein</fullName>
    </submittedName>
</protein>
<dbReference type="RefSeq" id="WP_107348861.1">
    <property type="nucleotide sequence ID" value="NZ_PYMH01000004.1"/>
</dbReference>
<comment type="caution">
    <text evidence="1">The sequence shown here is derived from an EMBL/GenBank/DDBJ whole genome shotgun (WGS) entry which is preliminary data.</text>
</comment>
<reference evidence="1 2" key="1">
    <citation type="submission" date="2018-03" db="EMBL/GenBank/DDBJ databases">
        <title>Whole genome sequencing of Histamine producing bacteria.</title>
        <authorList>
            <person name="Butler K."/>
        </authorList>
    </citation>
    <scope>NUCLEOTIDE SEQUENCE [LARGE SCALE GENOMIC DNA]</scope>
    <source>
        <strain evidence="1 2">JCM 13586</strain>
    </source>
</reference>